<feature type="domain" description="Aldehyde dehydrogenase" evidence="4">
    <location>
        <begin position="11"/>
        <end position="430"/>
    </location>
</feature>
<keyword evidence="2 3" id="KW-0560">Oxidoreductase</keyword>
<comment type="caution">
    <text evidence="5">The sequence shown here is derived from an EMBL/GenBank/DDBJ whole genome shotgun (WGS) entry which is preliminary data.</text>
</comment>
<name>A0ABS8A2P0_9FLAO</name>
<dbReference type="InterPro" id="IPR016163">
    <property type="entry name" value="Ald_DH_C"/>
</dbReference>
<dbReference type="PANTHER" id="PTHR43570:SF16">
    <property type="entry name" value="ALDEHYDE DEHYDROGENASE TYPE III, ISOFORM Q"/>
    <property type="match status" value="1"/>
</dbReference>
<evidence type="ECO:0000256" key="3">
    <source>
        <dbReference type="PIRNR" id="PIRNR036492"/>
    </source>
</evidence>
<comment type="similarity">
    <text evidence="1 3">Belongs to the aldehyde dehydrogenase family.</text>
</comment>
<dbReference type="InterPro" id="IPR016161">
    <property type="entry name" value="Ald_DH/histidinol_DH"/>
</dbReference>
<evidence type="ECO:0000313" key="5">
    <source>
        <dbReference type="EMBL" id="MCA6067713.1"/>
    </source>
</evidence>
<proteinExistence type="inferred from homology"/>
<dbReference type="Gene3D" id="3.40.605.10">
    <property type="entry name" value="Aldehyde Dehydrogenase, Chain A, domain 1"/>
    <property type="match status" value="1"/>
</dbReference>
<keyword evidence="6" id="KW-1185">Reference proteome</keyword>
<protein>
    <recommendedName>
        <fullName evidence="3">Aldehyde dehydrogenase</fullName>
    </recommendedName>
</protein>
<reference evidence="5 6" key="1">
    <citation type="submission" date="2021-09" db="EMBL/GenBank/DDBJ databases">
        <title>Genome sequencing and assembly of Chryseobacterium sp. RG1.</title>
        <authorList>
            <person name="Chhetri G."/>
        </authorList>
    </citation>
    <scope>NUCLEOTIDE SEQUENCE [LARGE SCALE GENOMIC DNA]</scope>
    <source>
        <strain evidence="5 6">RG1</strain>
    </source>
</reference>
<evidence type="ECO:0000313" key="6">
    <source>
        <dbReference type="Proteomes" id="UP000618240"/>
    </source>
</evidence>
<dbReference type="InterPro" id="IPR015590">
    <property type="entry name" value="Aldehyde_DH_dom"/>
</dbReference>
<sequence>MENQFKSIFEKQKTYFLTDATKTYKWRIDQLTRLENMIKENVQAFKEALAKDFKTAEFEQDQEIFASLGAIEETKQSLKKWMEPELAELPKRMSDTGHKGYIYREPYGVSLIVGPFNAPVVLIIDPLLAALSAGNTAIVKPSNSSFAVAALFTQLIAQYFNEECVAAVQGNREAMTQLLELPFDFIFFTGSIQVGKIVMKAAAENLTPVLLELGGQNAVIVDQTANLKEAARKITWGATAFAGQWCVSPGYVYVHQSIAQEFVSECKIALDELYGRDASKSDDYSRIISEKDVLRLAEVIKGANVVYGGSFDVENRYFEPTLVFPASWEEKVLEEEIFGPILPIISYDDIATAIKVIKEKPKGLAAYIFSRDQQAIDRFINSVSSGGGAVNQTNMQVFLTSLPFGGIGTSGLGKYFGKRGFDSLSNIKSILFSDPDVTINDFLPPFTESKKKDYLTWFLPE</sequence>
<evidence type="ECO:0000259" key="4">
    <source>
        <dbReference type="Pfam" id="PF00171"/>
    </source>
</evidence>
<evidence type="ECO:0000256" key="1">
    <source>
        <dbReference type="ARBA" id="ARBA00009986"/>
    </source>
</evidence>
<gene>
    <name evidence="5" type="ORF">JI747_011025</name>
</gene>
<accession>A0ABS8A2P0</accession>
<dbReference type="PANTHER" id="PTHR43570">
    <property type="entry name" value="ALDEHYDE DEHYDROGENASE"/>
    <property type="match status" value="1"/>
</dbReference>
<evidence type="ECO:0000256" key="2">
    <source>
        <dbReference type="ARBA" id="ARBA00023002"/>
    </source>
</evidence>
<dbReference type="EMBL" id="JAERSE020000003">
    <property type="protein sequence ID" value="MCA6067713.1"/>
    <property type="molecule type" value="Genomic_DNA"/>
</dbReference>
<dbReference type="PIRSF" id="PIRSF036492">
    <property type="entry name" value="ALDH"/>
    <property type="match status" value="1"/>
</dbReference>
<dbReference type="CDD" id="cd07087">
    <property type="entry name" value="ALDH_F3-13-14_CALDH-like"/>
    <property type="match status" value="1"/>
</dbReference>
<dbReference type="Pfam" id="PF00171">
    <property type="entry name" value="Aldedh"/>
    <property type="match status" value="1"/>
</dbReference>
<dbReference type="Gene3D" id="3.40.309.10">
    <property type="entry name" value="Aldehyde Dehydrogenase, Chain A, domain 2"/>
    <property type="match status" value="1"/>
</dbReference>
<dbReference type="InterPro" id="IPR012394">
    <property type="entry name" value="Aldehyde_DH_NAD(P)"/>
</dbReference>
<dbReference type="Proteomes" id="UP000618240">
    <property type="component" value="Unassembled WGS sequence"/>
</dbReference>
<dbReference type="SUPFAM" id="SSF53720">
    <property type="entry name" value="ALDH-like"/>
    <property type="match status" value="1"/>
</dbReference>
<dbReference type="RefSeq" id="WP_225688626.1">
    <property type="nucleotide sequence ID" value="NZ_JAERSE020000003.1"/>
</dbReference>
<organism evidence="5 6">
    <name type="scientific">Chryseobacterium tagetis</name>
    <dbReference type="NCBI Taxonomy" id="2801334"/>
    <lineage>
        <taxon>Bacteria</taxon>
        <taxon>Pseudomonadati</taxon>
        <taxon>Bacteroidota</taxon>
        <taxon>Flavobacteriia</taxon>
        <taxon>Flavobacteriales</taxon>
        <taxon>Weeksellaceae</taxon>
        <taxon>Chryseobacterium group</taxon>
        <taxon>Chryseobacterium</taxon>
    </lineage>
</organism>
<dbReference type="InterPro" id="IPR016162">
    <property type="entry name" value="Ald_DH_N"/>
</dbReference>